<evidence type="ECO:0000313" key="4">
    <source>
        <dbReference type="Proteomes" id="UP000239814"/>
    </source>
</evidence>
<dbReference type="OrthoDB" id="5191452at2"/>
<keyword evidence="1" id="KW-0472">Membrane</keyword>
<feature type="transmembrane region" description="Helical" evidence="1">
    <location>
        <begin position="62"/>
        <end position="79"/>
    </location>
</feature>
<dbReference type="EMBL" id="CP027433">
    <property type="protein sequence ID" value="AVM00621.1"/>
    <property type="molecule type" value="Genomic_DNA"/>
</dbReference>
<proteinExistence type="predicted"/>
<accession>A0A2S0KG73</accession>
<dbReference type="RefSeq" id="WP_105942337.1">
    <property type="nucleotide sequence ID" value="NZ_CP027433.1"/>
</dbReference>
<sequence>MSPTDATPPSDGAGDWEYEYRPKAVRRLVAIAIVVVIAIHVTFGLLLDYSYTGVNIDWADKLSLIGVGLVICGALLLLVRPRIRVGPQGVGVLNLVTERVYGWDDVVGMDYPDKAQWARLLFPYDEHIPVMAIQARDGDAAVTAMRRFRQVQEKYTVGDRGPRNDRSA</sequence>
<organism evidence="3 4">
    <name type="scientific">Gordonia iterans</name>
    <dbReference type="NCBI Taxonomy" id="1004901"/>
    <lineage>
        <taxon>Bacteria</taxon>
        <taxon>Bacillati</taxon>
        <taxon>Actinomycetota</taxon>
        <taxon>Actinomycetes</taxon>
        <taxon>Mycobacteriales</taxon>
        <taxon>Gordoniaceae</taxon>
        <taxon>Gordonia</taxon>
    </lineage>
</organism>
<dbReference type="InterPro" id="IPR019692">
    <property type="entry name" value="CFP-6_PH"/>
</dbReference>
<reference evidence="3 4" key="1">
    <citation type="submission" date="2018-03" db="EMBL/GenBank/DDBJ databases">
        <title>Characteristics and genome of n-alkane degrading marine bacteria Gordonia iterans isolated from crude oil contaminated in Tae-an, South Korea.</title>
        <authorList>
            <person name="Lee S.-S."/>
            <person name="Kim H."/>
        </authorList>
    </citation>
    <scope>NUCLEOTIDE SEQUENCE [LARGE SCALE GENOMIC DNA]</scope>
    <source>
        <strain evidence="3 4">Co17</strain>
    </source>
</reference>
<name>A0A2S0KG73_9ACTN</name>
<keyword evidence="4" id="KW-1185">Reference proteome</keyword>
<evidence type="ECO:0000256" key="1">
    <source>
        <dbReference type="SAM" id="Phobius"/>
    </source>
</evidence>
<dbReference type="AlphaFoldDB" id="A0A2S0KG73"/>
<feature type="domain" description="Low molecular weight protein antigen 6 PH" evidence="2">
    <location>
        <begin position="80"/>
        <end position="149"/>
    </location>
</feature>
<keyword evidence="1" id="KW-1133">Transmembrane helix</keyword>
<dbReference type="Pfam" id="PF10756">
    <property type="entry name" value="bPH_6"/>
    <property type="match status" value="1"/>
</dbReference>
<keyword evidence="1" id="KW-0812">Transmembrane</keyword>
<evidence type="ECO:0000259" key="2">
    <source>
        <dbReference type="Pfam" id="PF10756"/>
    </source>
</evidence>
<protein>
    <recommendedName>
        <fullName evidence="2">Low molecular weight protein antigen 6 PH domain-containing protein</fullName>
    </recommendedName>
</protein>
<dbReference type="Proteomes" id="UP000239814">
    <property type="component" value="Chromosome"/>
</dbReference>
<dbReference type="KEGG" id="git:C6V83_10420"/>
<feature type="transmembrane region" description="Helical" evidence="1">
    <location>
        <begin position="28"/>
        <end position="47"/>
    </location>
</feature>
<gene>
    <name evidence="3" type="ORF">C6V83_10420</name>
</gene>
<evidence type="ECO:0000313" key="3">
    <source>
        <dbReference type="EMBL" id="AVM00621.1"/>
    </source>
</evidence>